<feature type="domain" description="DUF397" evidence="2">
    <location>
        <begin position="6"/>
        <end position="59"/>
    </location>
</feature>
<dbReference type="EMBL" id="FNYV01000015">
    <property type="protein sequence ID" value="SEK02837.1"/>
    <property type="molecule type" value="Genomic_DNA"/>
</dbReference>
<accession>A0A1H7DPP6</accession>
<keyword evidence="4" id="KW-1185">Reference proteome</keyword>
<reference evidence="4" key="1">
    <citation type="submission" date="2016-10" db="EMBL/GenBank/DDBJ databases">
        <authorList>
            <person name="Varghese N."/>
            <person name="Submissions S."/>
        </authorList>
    </citation>
    <scope>NUCLEOTIDE SEQUENCE [LARGE SCALE GENOMIC DNA]</scope>
    <source>
        <strain evidence="4">CGMCC 4.7038</strain>
    </source>
</reference>
<dbReference type="STRING" id="1144548.SAMN05443287_11540"/>
<evidence type="ECO:0000256" key="1">
    <source>
        <dbReference type="SAM" id="MobiDB-lite"/>
    </source>
</evidence>
<organism evidence="3 4">
    <name type="scientific">Micromonospora phaseoli</name>
    <dbReference type="NCBI Taxonomy" id="1144548"/>
    <lineage>
        <taxon>Bacteria</taxon>
        <taxon>Bacillati</taxon>
        <taxon>Actinomycetota</taxon>
        <taxon>Actinomycetes</taxon>
        <taxon>Micromonosporales</taxon>
        <taxon>Micromonosporaceae</taxon>
        <taxon>Micromonospora</taxon>
    </lineage>
</organism>
<dbReference type="AlphaFoldDB" id="A0A1H7DPP6"/>
<dbReference type="Proteomes" id="UP000198707">
    <property type="component" value="Unassembled WGS sequence"/>
</dbReference>
<gene>
    <name evidence="3" type="ORF">SAMN05443287_11540</name>
</gene>
<dbReference type="OrthoDB" id="4301277at2"/>
<feature type="region of interest" description="Disordered" evidence="1">
    <location>
        <begin position="1"/>
        <end position="20"/>
    </location>
</feature>
<proteinExistence type="predicted"/>
<dbReference type="Pfam" id="PF04149">
    <property type="entry name" value="DUF397"/>
    <property type="match status" value="1"/>
</dbReference>
<dbReference type="InterPro" id="IPR007278">
    <property type="entry name" value="DUF397"/>
</dbReference>
<name>A0A1H7DPP6_9ACTN</name>
<protein>
    <recommendedName>
        <fullName evidence="2">DUF397 domain-containing protein</fullName>
    </recommendedName>
</protein>
<evidence type="ECO:0000313" key="4">
    <source>
        <dbReference type="Proteomes" id="UP000198707"/>
    </source>
</evidence>
<sequence length="63" mass="6620">MDLSNAQWRKSTRSGASGGNCVEVADNLPGVVGVRDSKDLTGPALTFAPSAWRAFVAQVTERA</sequence>
<feature type="compositionally biased region" description="Polar residues" evidence="1">
    <location>
        <begin position="1"/>
        <end position="15"/>
    </location>
</feature>
<dbReference type="RefSeq" id="WP_092382897.1">
    <property type="nucleotide sequence ID" value="NZ_BOPI01000037.1"/>
</dbReference>
<evidence type="ECO:0000313" key="3">
    <source>
        <dbReference type="EMBL" id="SEK02837.1"/>
    </source>
</evidence>
<evidence type="ECO:0000259" key="2">
    <source>
        <dbReference type="Pfam" id="PF04149"/>
    </source>
</evidence>